<dbReference type="Proteomes" id="UP000824782">
    <property type="component" value="Unassembled WGS sequence"/>
</dbReference>
<dbReference type="InterPro" id="IPR001879">
    <property type="entry name" value="GPCR_2_extracellular_dom"/>
</dbReference>
<keyword evidence="10" id="KW-1015">Disulfide bond</keyword>
<keyword evidence="20" id="KW-1185">Reference proteome</keyword>
<dbReference type="PROSITE" id="PS50261">
    <property type="entry name" value="G_PROTEIN_RECEP_F2_4"/>
    <property type="match status" value="1"/>
</dbReference>
<protein>
    <recommendedName>
        <fullName evidence="15">Glucagon receptor</fullName>
    </recommendedName>
</protein>
<evidence type="ECO:0000256" key="9">
    <source>
        <dbReference type="ARBA" id="ARBA00023136"/>
    </source>
</evidence>
<dbReference type="PROSITE" id="PS00650">
    <property type="entry name" value="G_PROTEIN_RECEP_F2_2"/>
    <property type="match status" value="1"/>
</dbReference>
<keyword evidence="5 16" id="KW-0812">Transmembrane</keyword>
<dbReference type="PRINTS" id="PR01354">
    <property type="entry name" value="GLUCAGONR"/>
</dbReference>
<dbReference type="PRINTS" id="PR01353">
    <property type="entry name" value="GLUCAGNFAMLY"/>
</dbReference>
<accession>A0AAV7AZ91</accession>
<organism evidence="19 20">
    <name type="scientific">Engystomops pustulosus</name>
    <name type="common">Tungara frog</name>
    <name type="synonym">Physalaemus pustulosus</name>
    <dbReference type="NCBI Taxonomy" id="76066"/>
    <lineage>
        <taxon>Eukaryota</taxon>
        <taxon>Metazoa</taxon>
        <taxon>Chordata</taxon>
        <taxon>Craniata</taxon>
        <taxon>Vertebrata</taxon>
        <taxon>Euteleostomi</taxon>
        <taxon>Amphibia</taxon>
        <taxon>Batrachia</taxon>
        <taxon>Anura</taxon>
        <taxon>Neobatrachia</taxon>
        <taxon>Hyloidea</taxon>
        <taxon>Leptodactylidae</taxon>
        <taxon>Leiuperinae</taxon>
        <taxon>Engystomops</taxon>
    </lineage>
</organism>
<feature type="transmembrane region" description="Helical" evidence="16">
    <location>
        <begin position="374"/>
        <end position="397"/>
    </location>
</feature>
<sequence>MLRDDSLHWIIPRNCTQNFAVSAQVMDYLYDSWRKYESECKQNMSLEPPPTGLVCNRTFDKFSCWPDAQPNTTVNVSCPWFLPWYKKVQNGYVYKHCGPDGQWVATEQGVPLRDARECQLDQADVEDQEWFAKIYESFKVMYTVGYSISVGSLVLALAILVGFSKLHCMRNYIHINLFISFILKGVSVLVIDTMLKTRYSEKFEDEYLHVWISSEAGCRAASVLMQYGIIANYCWLLVEGIYLHNLLALAVFSERRYFALYVCIGWGAPLLFIIPWVAVKYTYENVVCWTTNHNMAYWWILRSPVFLAILINFFIFMRIIQILLSKMRAHQMRYTDYKLRLARSTLTLIPLLGIHEVVFALITDETAQGTLRLVKLFFDLSFSSFQGMLVAVLYCFVNKEVQYELLKRWKLWKLGKDIEEEYKHTNSQTPRAGPGSICEKYKLVDSCNNGAGNSRNSECTWYREKTGSSATEQITLSERQHSFEYPDSSSEHVL</sequence>
<evidence type="ECO:0000256" key="2">
    <source>
        <dbReference type="ARBA" id="ARBA00005314"/>
    </source>
</evidence>
<evidence type="ECO:0000256" key="11">
    <source>
        <dbReference type="ARBA" id="ARBA00023170"/>
    </source>
</evidence>
<dbReference type="FunFam" id="1.20.1070.10:FF:000133">
    <property type="entry name" value="Glucagon receptor a"/>
    <property type="match status" value="1"/>
</dbReference>
<evidence type="ECO:0000259" key="18">
    <source>
        <dbReference type="PROSITE" id="PS50261"/>
    </source>
</evidence>
<dbReference type="SMART" id="SM00008">
    <property type="entry name" value="HormR"/>
    <property type="match status" value="1"/>
</dbReference>
<feature type="transmembrane region" description="Helical" evidence="16">
    <location>
        <begin position="230"/>
        <end position="251"/>
    </location>
</feature>
<dbReference type="GO" id="GO:0007166">
    <property type="term" value="P:cell surface receptor signaling pathway"/>
    <property type="evidence" value="ECO:0007669"/>
    <property type="project" value="InterPro"/>
</dbReference>
<keyword evidence="8" id="KW-0297">G-protein coupled receptor</keyword>
<evidence type="ECO:0000313" key="20">
    <source>
        <dbReference type="Proteomes" id="UP000824782"/>
    </source>
</evidence>
<keyword evidence="4" id="KW-0597">Phosphoprotein</keyword>
<dbReference type="Gene3D" id="4.10.1240.10">
    <property type="entry name" value="GPCR, family 2, extracellular hormone receptor domain"/>
    <property type="match status" value="1"/>
</dbReference>
<dbReference type="AlphaFoldDB" id="A0AAV7AZ91"/>
<keyword evidence="6" id="KW-0732">Signal</keyword>
<feature type="domain" description="G-protein coupled receptors family 2 profile 1" evidence="17">
    <location>
        <begin position="39"/>
        <end position="122"/>
    </location>
</feature>
<feature type="domain" description="G-protein coupled receptors family 2 profile 2" evidence="18">
    <location>
        <begin position="138"/>
        <end position="398"/>
    </location>
</feature>
<dbReference type="InterPro" id="IPR050332">
    <property type="entry name" value="GPCR_2"/>
</dbReference>
<dbReference type="SUPFAM" id="SSF81321">
    <property type="entry name" value="Family A G protein-coupled receptor-like"/>
    <property type="match status" value="1"/>
</dbReference>
<comment type="subcellular location">
    <subcellularLocation>
        <location evidence="1">Cell membrane</location>
        <topology evidence="1">Multi-pass membrane protein</topology>
    </subcellularLocation>
</comment>
<keyword evidence="13" id="KW-0807">Transducer</keyword>
<dbReference type="Pfam" id="PF00002">
    <property type="entry name" value="7tm_2"/>
    <property type="match status" value="1"/>
</dbReference>
<comment type="similarity">
    <text evidence="2">Belongs to the G-protein coupled receptor 2 family.</text>
</comment>
<evidence type="ECO:0000313" key="19">
    <source>
        <dbReference type="EMBL" id="KAG8565143.1"/>
    </source>
</evidence>
<feature type="transmembrane region" description="Helical" evidence="16">
    <location>
        <begin position="175"/>
        <end position="195"/>
    </location>
</feature>
<proteinExistence type="inferred from homology"/>
<dbReference type="Pfam" id="PF02793">
    <property type="entry name" value="HRM"/>
    <property type="match status" value="1"/>
</dbReference>
<keyword evidence="3" id="KW-1003">Cell membrane</keyword>
<dbReference type="GO" id="GO:0017046">
    <property type="term" value="F:peptide hormone binding"/>
    <property type="evidence" value="ECO:0007669"/>
    <property type="project" value="TreeGrafter"/>
</dbReference>
<dbReference type="GO" id="GO:0005886">
    <property type="term" value="C:plasma membrane"/>
    <property type="evidence" value="ECO:0007669"/>
    <property type="project" value="UniProtKB-SubCell"/>
</dbReference>
<feature type="transmembrane region" description="Helical" evidence="16">
    <location>
        <begin position="341"/>
        <end position="362"/>
    </location>
</feature>
<evidence type="ECO:0000256" key="8">
    <source>
        <dbReference type="ARBA" id="ARBA00023040"/>
    </source>
</evidence>
<reference evidence="19" key="1">
    <citation type="thesis" date="2020" institute="ProQuest LLC" country="789 East Eisenhower Parkway, Ann Arbor, MI, USA">
        <title>Comparative Genomics and Chromosome Evolution.</title>
        <authorList>
            <person name="Mudd A.B."/>
        </authorList>
    </citation>
    <scope>NUCLEOTIDE SEQUENCE</scope>
    <source>
        <strain evidence="19">237g6f4</strain>
        <tissue evidence="19">Blood</tissue>
    </source>
</reference>
<name>A0AAV7AZ91_ENGPU</name>
<gene>
    <name evidence="19" type="ORF">GDO81_012738</name>
</gene>
<dbReference type="InterPro" id="IPR003291">
    <property type="entry name" value="GPCR_2_glucagon_rcpt"/>
</dbReference>
<feature type="transmembrane region" description="Helical" evidence="16">
    <location>
        <begin position="299"/>
        <end position="320"/>
    </location>
</feature>
<evidence type="ECO:0000256" key="15">
    <source>
        <dbReference type="ARBA" id="ARBA00071417"/>
    </source>
</evidence>
<keyword evidence="12" id="KW-0325">Glycoprotein</keyword>
<keyword evidence="11" id="KW-0675">Receptor</keyword>
<dbReference type="InterPro" id="IPR036445">
    <property type="entry name" value="GPCR_2_extracell_dom_sf"/>
</dbReference>
<evidence type="ECO:0000256" key="10">
    <source>
        <dbReference type="ARBA" id="ARBA00023157"/>
    </source>
</evidence>
<feature type="transmembrane region" description="Helical" evidence="16">
    <location>
        <begin position="140"/>
        <end position="163"/>
    </location>
</feature>
<dbReference type="SUPFAM" id="SSF111418">
    <property type="entry name" value="Hormone receptor domain"/>
    <property type="match status" value="1"/>
</dbReference>
<evidence type="ECO:0000256" key="6">
    <source>
        <dbReference type="ARBA" id="ARBA00022729"/>
    </source>
</evidence>
<evidence type="ECO:0000256" key="4">
    <source>
        <dbReference type="ARBA" id="ARBA00022553"/>
    </source>
</evidence>
<comment type="function">
    <text evidence="14">G-protein coupled receptor for glucagon that plays a central role in the regulation of blood glucose levels and glucose homeostasis. Regulates the rate of hepatic glucose production by promoting glycogen hydrolysis and gluconeogenesis. Plays an important role in mediating the responses to fasting. Ligand binding causes a conformation change that triggers signaling via guanine nucleotide-binding proteins (G proteins) and modulates the activity of down-stream effectors, such as adenylate cyclase. Promotes activation of adenylate cyclase. Besides, plays a role in signaling via a phosphatidylinositol-calcium second messenger system.</text>
</comment>
<dbReference type="PROSITE" id="PS50227">
    <property type="entry name" value="G_PROTEIN_RECEP_F2_3"/>
    <property type="match status" value="1"/>
</dbReference>
<feature type="transmembrane region" description="Helical" evidence="16">
    <location>
        <begin position="258"/>
        <end position="279"/>
    </location>
</feature>
<evidence type="ECO:0000256" key="16">
    <source>
        <dbReference type="SAM" id="Phobius"/>
    </source>
</evidence>
<evidence type="ECO:0000256" key="5">
    <source>
        <dbReference type="ARBA" id="ARBA00022692"/>
    </source>
</evidence>
<dbReference type="InterPro" id="IPR003290">
    <property type="entry name" value="GPCR_2_GLP1/glucagon_rcpt"/>
</dbReference>
<dbReference type="PANTHER" id="PTHR45620">
    <property type="entry name" value="PDF RECEPTOR-LIKE PROTEIN-RELATED"/>
    <property type="match status" value="1"/>
</dbReference>
<evidence type="ECO:0000259" key="17">
    <source>
        <dbReference type="PROSITE" id="PS50227"/>
    </source>
</evidence>
<evidence type="ECO:0000256" key="1">
    <source>
        <dbReference type="ARBA" id="ARBA00004651"/>
    </source>
</evidence>
<keyword evidence="7 16" id="KW-1133">Transmembrane helix</keyword>
<evidence type="ECO:0000256" key="14">
    <source>
        <dbReference type="ARBA" id="ARBA00057279"/>
    </source>
</evidence>
<dbReference type="InterPro" id="IPR017981">
    <property type="entry name" value="GPCR_2-like_7TM"/>
</dbReference>
<evidence type="ECO:0000256" key="7">
    <source>
        <dbReference type="ARBA" id="ARBA00022989"/>
    </source>
</evidence>
<comment type="caution">
    <text evidence="19">The sequence shown here is derived from an EMBL/GenBank/DDBJ whole genome shotgun (WGS) entry which is preliminary data.</text>
</comment>
<dbReference type="PROSITE" id="PS00649">
    <property type="entry name" value="G_PROTEIN_RECEP_F2_1"/>
    <property type="match status" value="1"/>
</dbReference>
<dbReference type="GO" id="GO:0007189">
    <property type="term" value="P:adenylate cyclase-activating G protein-coupled receptor signaling pathway"/>
    <property type="evidence" value="ECO:0007669"/>
    <property type="project" value="TreeGrafter"/>
</dbReference>
<evidence type="ECO:0000256" key="13">
    <source>
        <dbReference type="ARBA" id="ARBA00023224"/>
    </source>
</evidence>
<dbReference type="GO" id="GO:0004967">
    <property type="term" value="F:glucagon receptor activity"/>
    <property type="evidence" value="ECO:0007669"/>
    <property type="project" value="InterPro"/>
</dbReference>
<dbReference type="InterPro" id="IPR017983">
    <property type="entry name" value="GPCR_2_secretin-like_CS"/>
</dbReference>
<keyword evidence="9 16" id="KW-0472">Membrane</keyword>
<dbReference type="PANTHER" id="PTHR45620:SF29">
    <property type="entry name" value="GLUCAGON RECEPTOR"/>
    <property type="match status" value="1"/>
</dbReference>
<dbReference type="PRINTS" id="PR00249">
    <property type="entry name" value="GPCRSECRETIN"/>
</dbReference>
<dbReference type="CDD" id="cd15267">
    <property type="entry name" value="7tmB1_GCGR"/>
    <property type="match status" value="1"/>
</dbReference>
<evidence type="ECO:0000256" key="3">
    <source>
        <dbReference type="ARBA" id="ARBA00022475"/>
    </source>
</evidence>
<dbReference type="FunFam" id="4.10.1240.10:FF:000009">
    <property type="entry name" value="Glucagon receptor"/>
    <property type="match status" value="1"/>
</dbReference>
<dbReference type="Gene3D" id="1.20.1070.10">
    <property type="entry name" value="Rhodopsin 7-helix transmembrane proteins"/>
    <property type="match status" value="1"/>
</dbReference>
<evidence type="ECO:0000256" key="12">
    <source>
        <dbReference type="ARBA" id="ARBA00023180"/>
    </source>
</evidence>
<dbReference type="EMBL" id="WNYA01000006">
    <property type="protein sequence ID" value="KAG8565143.1"/>
    <property type="molecule type" value="Genomic_DNA"/>
</dbReference>
<dbReference type="InterPro" id="IPR000832">
    <property type="entry name" value="GPCR_2_secretin-like"/>
</dbReference>